<evidence type="ECO:0000313" key="7">
    <source>
        <dbReference type="EMBL" id="CAF2971053.1"/>
    </source>
</evidence>
<feature type="domain" description="Spaetzle" evidence="6">
    <location>
        <begin position="196"/>
        <end position="297"/>
    </location>
</feature>
<keyword evidence="2" id="KW-1015">Disulfide bond</keyword>
<dbReference type="Pfam" id="PF16077">
    <property type="entry name" value="Spaetzle"/>
    <property type="match status" value="1"/>
</dbReference>
<keyword evidence="5" id="KW-0812">Transmembrane</keyword>
<dbReference type="Proteomes" id="UP000675881">
    <property type="component" value="Chromosome 6"/>
</dbReference>
<keyword evidence="5" id="KW-1133">Transmembrane helix</keyword>
<dbReference type="GO" id="GO:0045087">
    <property type="term" value="P:innate immune response"/>
    <property type="evidence" value="ECO:0007669"/>
    <property type="project" value="TreeGrafter"/>
</dbReference>
<reference evidence="7" key="1">
    <citation type="submission" date="2021-02" db="EMBL/GenBank/DDBJ databases">
        <authorList>
            <person name="Bekaert M."/>
        </authorList>
    </citation>
    <scope>NUCLEOTIDE SEQUENCE</scope>
    <source>
        <strain evidence="7">IoA-00</strain>
    </source>
</reference>
<gene>
    <name evidence="7" type="ORF">LSAA_11123</name>
</gene>
<accession>A0A7R8CYQ4</accession>
<dbReference type="OrthoDB" id="6359065at2759"/>
<keyword evidence="3" id="KW-0325">Glycoprotein</keyword>
<dbReference type="GO" id="GO:0005615">
    <property type="term" value="C:extracellular space"/>
    <property type="evidence" value="ECO:0007669"/>
    <property type="project" value="UniProtKB-ARBA"/>
</dbReference>
<dbReference type="EMBL" id="HG994585">
    <property type="protein sequence ID" value="CAF2971053.1"/>
    <property type="molecule type" value="Genomic_DNA"/>
</dbReference>
<dbReference type="PANTHER" id="PTHR23199">
    <property type="entry name" value="NEUROTROPHIN 1-RELATED"/>
    <property type="match status" value="1"/>
</dbReference>
<feature type="compositionally biased region" description="Polar residues" evidence="4">
    <location>
        <begin position="128"/>
        <end position="140"/>
    </location>
</feature>
<feature type="transmembrane region" description="Helical" evidence="5">
    <location>
        <begin position="37"/>
        <end position="57"/>
    </location>
</feature>
<dbReference type="AlphaFoldDB" id="A0A7R8CYQ4"/>
<dbReference type="PANTHER" id="PTHR23199:SF12">
    <property type="entry name" value="NEUROTROPHIN 1-RELATED"/>
    <property type="match status" value="1"/>
</dbReference>
<name>A0A7R8CYQ4_LEPSM</name>
<dbReference type="GO" id="GO:0008083">
    <property type="term" value="F:growth factor activity"/>
    <property type="evidence" value="ECO:0007669"/>
    <property type="project" value="TreeGrafter"/>
</dbReference>
<dbReference type="SUPFAM" id="SSF57501">
    <property type="entry name" value="Cystine-knot cytokines"/>
    <property type="match status" value="1"/>
</dbReference>
<feature type="region of interest" description="Disordered" evidence="4">
    <location>
        <begin position="109"/>
        <end position="145"/>
    </location>
</feature>
<keyword evidence="8" id="KW-1185">Reference proteome</keyword>
<dbReference type="GO" id="GO:0021556">
    <property type="term" value="P:central nervous system formation"/>
    <property type="evidence" value="ECO:0007669"/>
    <property type="project" value="TreeGrafter"/>
</dbReference>
<proteinExistence type="predicted"/>
<sequence length="321" mass="36378">MTSIQTEAIEVWYGHQQHIITVVLFVLLKFSTLFEVFFIYAALVLNMSILLLFFFLAGQEILLQMTSSSPEANITKKKMLFPDEIAQNDGPRNNTQLKTAIRGMGQRRITNRTPSHYPNPKRVKDKNFNNISQKNPSPRTNLCGGQEFCENPDVYPTALKEGMQTEGRSASSYVSNSPIDILPSQLREMDGDKETPVCVSIHEYIIPKRAITKDNNYRFIINSEKFGNSSLVQKVLIGKCHSPGSECTLGSNIKPSDYGLKTVCRQNYTFKRLLAVSDSGEEMVDSFKFPSCCVCHYKEEIRRRNASSTRVIDSSIKKTKY</sequence>
<keyword evidence="1" id="KW-0732">Signal</keyword>
<keyword evidence="5" id="KW-0472">Membrane</keyword>
<evidence type="ECO:0000256" key="4">
    <source>
        <dbReference type="SAM" id="MobiDB-lite"/>
    </source>
</evidence>
<dbReference type="InterPro" id="IPR052444">
    <property type="entry name" value="Spz/Toll_ligand-like"/>
</dbReference>
<evidence type="ECO:0000259" key="6">
    <source>
        <dbReference type="Pfam" id="PF16077"/>
    </source>
</evidence>
<evidence type="ECO:0000256" key="2">
    <source>
        <dbReference type="ARBA" id="ARBA00023157"/>
    </source>
</evidence>
<dbReference type="Gene3D" id="2.10.90.10">
    <property type="entry name" value="Cystine-knot cytokines"/>
    <property type="match status" value="1"/>
</dbReference>
<organism evidence="7 8">
    <name type="scientific">Lepeophtheirus salmonis</name>
    <name type="common">Salmon louse</name>
    <name type="synonym">Caligus salmonis</name>
    <dbReference type="NCBI Taxonomy" id="72036"/>
    <lineage>
        <taxon>Eukaryota</taxon>
        <taxon>Metazoa</taxon>
        <taxon>Ecdysozoa</taxon>
        <taxon>Arthropoda</taxon>
        <taxon>Crustacea</taxon>
        <taxon>Multicrustacea</taxon>
        <taxon>Hexanauplia</taxon>
        <taxon>Copepoda</taxon>
        <taxon>Siphonostomatoida</taxon>
        <taxon>Caligidae</taxon>
        <taxon>Lepeophtheirus</taxon>
    </lineage>
</organism>
<dbReference type="InterPro" id="IPR032104">
    <property type="entry name" value="Spaetzle"/>
</dbReference>
<evidence type="ECO:0000256" key="3">
    <source>
        <dbReference type="ARBA" id="ARBA00023180"/>
    </source>
</evidence>
<evidence type="ECO:0000313" key="8">
    <source>
        <dbReference type="Proteomes" id="UP000675881"/>
    </source>
</evidence>
<evidence type="ECO:0000256" key="1">
    <source>
        <dbReference type="ARBA" id="ARBA00022729"/>
    </source>
</evidence>
<dbReference type="GO" id="GO:0005121">
    <property type="term" value="F:Toll binding"/>
    <property type="evidence" value="ECO:0007669"/>
    <property type="project" value="TreeGrafter"/>
</dbReference>
<evidence type="ECO:0000256" key="5">
    <source>
        <dbReference type="SAM" id="Phobius"/>
    </source>
</evidence>
<protein>
    <submittedName>
        <fullName evidence="7">(salmon louse) hypothetical protein</fullName>
    </submittedName>
</protein>
<dbReference type="InterPro" id="IPR029034">
    <property type="entry name" value="Cystine-knot_cytokine"/>
</dbReference>